<gene>
    <name evidence="1" type="ORF">DAPPUDRAFT_249093</name>
</gene>
<organism evidence="1 2">
    <name type="scientific">Daphnia pulex</name>
    <name type="common">Water flea</name>
    <dbReference type="NCBI Taxonomy" id="6669"/>
    <lineage>
        <taxon>Eukaryota</taxon>
        <taxon>Metazoa</taxon>
        <taxon>Ecdysozoa</taxon>
        <taxon>Arthropoda</taxon>
        <taxon>Crustacea</taxon>
        <taxon>Branchiopoda</taxon>
        <taxon>Diplostraca</taxon>
        <taxon>Cladocera</taxon>
        <taxon>Anomopoda</taxon>
        <taxon>Daphniidae</taxon>
        <taxon>Daphnia</taxon>
    </lineage>
</organism>
<dbReference type="Proteomes" id="UP000000305">
    <property type="component" value="Unassembled WGS sequence"/>
</dbReference>
<sequence>MQPQKTSNGNDGHESSTAFQVDNMAFSLSWAASQSTHTTLLSFPCPAFHV</sequence>
<name>E9GVU4_DAPPU</name>
<dbReference type="AlphaFoldDB" id="E9GVU4"/>
<evidence type="ECO:0000313" key="1">
    <source>
        <dbReference type="EMBL" id="EFX76238.1"/>
    </source>
</evidence>
<evidence type="ECO:0000313" key="2">
    <source>
        <dbReference type="Proteomes" id="UP000000305"/>
    </source>
</evidence>
<protein>
    <submittedName>
        <fullName evidence="1">Uncharacterized protein</fullName>
    </submittedName>
</protein>
<dbReference type="HOGENOM" id="CLU_3126477_0_0_1"/>
<reference evidence="1 2" key="1">
    <citation type="journal article" date="2011" name="Science">
        <title>The ecoresponsive genome of Daphnia pulex.</title>
        <authorList>
            <person name="Colbourne J.K."/>
            <person name="Pfrender M.E."/>
            <person name="Gilbert D."/>
            <person name="Thomas W.K."/>
            <person name="Tucker A."/>
            <person name="Oakley T.H."/>
            <person name="Tokishita S."/>
            <person name="Aerts A."/>
            <person name="Arnold G.J."/>
            <person name="Basu M.K."/>
            <person name="Bauer D.J."/>
            <person name="Caceres C.E."/>
            <person name="Carmel L."/>
            <person name="Casola C."/>
            <person name="Choi J.H."/>
            <person name="Detter J.C."/>
            <person name="Dong Q."/>
            <person name="Dusheyko S."/>
            <person name="Eads B.D."/>
            <person name="Frohlich T."/>
            <person name="Geiler-Samerotte K.A."/>
            <person name="Gerlach D."/>
            <person name="Hatcher P."/>
            <person name="Jogdeo S."/>
            <person name="Krijgsveld J."/>
            <person name="Kriventseva E.V."/>
            <person name="Kultz D."/>
            <person name="Laforsch C."/>
            <person name="Lindquist E."/>
            <person name="Lopez J."/>
            <person name="Manak J.R."/>
            <person name="Muller J."/>
            <person name="Pangilinan J."/>
            <person name="Patwardhan R.P."/>
            <person name="Pitluck S."/>
            <person name="Pritham E.J."/>
            <person name="Rechtsteiner A."/>
            <person name="Rho M."/>
            <person name="Rogozin I.B."/>
            <person name="Sakarya O."/>
            <person name="Salamov A."/>
            <person name="Schaack S."/>
            <person name="Shapiro H."/>
            <person name="Shiga Y."/>
            <person name="Skalitzky C."/>
            <person name="Smith Z."/>
            <person name="Souvorov A."/>
            <person name="Sung W."/>
            <person name="Tang Z."/>
            <person name="Tsuchiya D."/>
            <person name="Tu H."/>
            <person name="Vos H."/>
            <person name="Wang M."/>
            <person name="Wolf Y.I."/>
            <person name="Yamagata H."/>
            <person name="Yamada T."/>
            <person name="Ye Y."/>
            <person name="Shaw J.R."/>
            <person name="Andrews J."/>
            <person name="Crease T.J."/>
            <person name="Tang H."/>
            <person name="Lucas S.M."/>
            <person name="Robertson H.M."/>
            <person name="Bork P."/>
            <person name="Koonin E.V."/>
            <person name="Zdobnov E.M."/>
            <person name="Grigoriev I.V."/>
            <person name="Lynch M."/>
            <person name="Boore J.L."/>
        </authorList>
    </citation>
    <scope>NUCLEOTIDE SEQUENCE [LARGE SCALE GENOMIC DNA]</scope>
</reference>
<proteinExistence type="predicted"/>
<keyword evidence="2" id="KW-1185">Reference proteome</keyword>
<dbReference type="InParanoid" id="E9GVU4"/>
<accession>E9GVU4</accession>
<dbReference type="EMBL" id="GL732569">
    <property type="protein sequence ID" value="EFX76238.1"/>
    <property type="molecule type" value="Genomic_DNA"/>
</dbReference>
<dbReference type="KEGG" id="dpx:DAPPUDRAFT_249093"/>